<evidence type="ECO:0000313" key="4">
    <source>
        <dbReference type="Proteomes" id="UP001392437"/>
    </source>
</evidence>
<feature type="transmembrane region" description="Helical" evidence="2">
    <location>
        <begin position="90"/>
        <end position="111"/>
    </location>
</feature>
<protein>
    <submittedName>
        <fullName evidence="3">Uncharacterized protein</fullName>
    </submittedName>
</protein>
<sequence>MGSVIGVTAGGEVGWPSTLDDLSALETEAGDDKGAVDATSLVVNKVLAEIERGAVERVAVEEMSVAVVRTAEVDVPARVSVACVNDRVPWILAFVALVNAIVLVISSIGGLSRGPGRAGGLLTGGPGLGRGPPGPPAPSGNAPII</sequence>
<evidence type="ECO:0000313" key="3">
    <source>
        <dbReference type="EMBL" id="KAK8114034.1"/>
    </source>
</evidence>
<evidence type="ECO:0000256" key="2">
    <source>
        <dbReference type="SAM" id="Phobius"/>
    </source>
</evidence>
<evidence type="ECO:0000256" key="1">
    <source>
        <dbReference type="SAM" id="MobiDB-lite"/>
    </source>
</evidence>
<feature type="compositionally biased region" description="Gly residues" evidence="1">
    <location>
        <begin position="122"/>
        <end position="131"/>
    </location>
</feature>
<reference evidence="3 4" key="1">
    <citation type="submission" date="2023-01" db="EMBL/GenBank/DDBJ databases">
        <title>Analysis of 21 Apiospora genomes using comparative genomics revels a genus with tremendous synthesis potential of carbohydrate active enzymes and secondary metabolites.</title>
        <authorList>
            <person name="Sorensen T."/>
        </authorList>
    </citation>
    <scope>NUCLEOTIDE SEQUENCE [LARGE SCALE GENOMIC DNA]</scope>
    <source>
        <strain evidence="3 4">CBS 117206</strain>
    </source>
</reference>
<accession>A0AAW0QRV8</accession>
<gene>
    <name evidence="3" type="ORF">PG999_006103</name>
</gene>
<keyword evidence="2" id="KW-1133">Transmembrane helix</keyword>
<comment type="caution">
    <text evidence="3">The sequence shown here is derived from an EMBL/GenBank/DDBJ whole genome shotgun (WGS) entry which is preliminary data.</text>
</comment>
<keyword evidence="4" id="KW-1185">Reference proteome</keyword>
<feature type="region of interest" description="Disordered" evidence="1">
    <location>
        <begin position="122"/>
        <end position="145"/>
    </location>
</feature>
<dbReference type="Proteomes" id="UP001392437">
    <property type="component" value="Unassembled WGS sequence"/>
</dbReference>
<proteinExistence type="predicted"/>
<dbReference type="AlphaFoldDB" id="A0AAW0QRV8"/>
<organism evidence="3 4">
    <name type="scientific">Apiospora kogelbergensis</name>
    <dbReference type="NCBI Taxonomy" id="1337665"/>
    <lineage>
        <taxon>Eukaryota</taxon>
        <taxon>Fungi</taxon>
        <taxon>Dikarya</taxon>
        <taxon>Ascomycota</taxon>
        <taxon>Pezizomycotina</taxon>
        <taxon>Sordariomycetes</taxon>
        <taxon>Xylariomycetidae</taxon>
        <taxon>Amphisphaeriales</taxon>
        <taxon>Apiosporaceae</taxon>
        <taxon>Apiospora</taxon>
    </lineage>
</organism>
<name>A0AAW0QRV8_9PEZI</name>
<keyword evidence="2" id="KW-0812">Transmembrane</keyword>
<keyword evidence="2" id="KW-0472">Membrane</keyword>
<dbReference type="EMBL" id="JAQQWP010000006">
    <property type="protein sequence ID" value="KAK8114034.1"/>
    <property type="molecule type" value="Genomic_DNA"/>
</dbReference>